<dbReference type="RefSeq" id="WP_112300359.1">
    <property type="nucleotide sequence ID" value="NZ_QTTP01000001.1"/>
</dbReference>
<sequence>MTISTSVRPLFEELQVGQDLPALQRGPLSSAHLMRWSAATENWHRIHYDVPYSTEQERLPGLLISGSWKQQLLADLVASWLRPDGWLAGITFEFRRMNVAGETLTAWGTITDLRVQGDYGLVTCNIGITNDDGQESTPGRALGIVPLAGGPAVPYPCTFEWDWGRDR</sequence>
<dbReference type="Proteomes" id="UP000251211">
    <property type="component" value="Unassembled WGS sequence"/>
</dbReference>
<dbReference type="AlphaFoldDB" id="A0AB38FDF9"/>
<name>A0AB38FDF9_RHOWR</name>
<accession>A0AB38FDF9</accession>
<comment type="caution">
    <text evidence="1">The sequence shown here is derived from an EMBL/GenBank/DDBJ whole genome shotgun (WGS) entry which is preliminary data.</text>
</comment>
<organism evidence="1 2">
    <name type="scientific">Rhodococcus wratislaviensis</name>
    <name type="common">Tsukamurella wratislaviensis</name>
    <dbReference type="NCBI Taxonomy" id="44752"/>
    <lineage>
        <taxon>Bacteria</taxon>
        <taxon>Bacillati</taxon>
        <taxon>Actinomycetota</taxon>
        <taxon>Actinomycetes</taxon>
        <taxon>Mycobacteriales</taxon>
        <taxon>Nocardiaceae</taxon>
        <taxon>Rhodococcus</taxon>
    </lineage>
</organism>
<reference evidence="1 2" key="1">
    <citation type="submission" date="2018-06" db="EMBL/GenBank/DDBJ databases">
        <authorList>
            <consortium name="Pathogen Informatics"/>
            <person name="Doyle S."/>
        </authorList>
    </citation>
    <scope>NUCLEOTIDE SEQUENCE [LARGE SCALE GENOMIC DNA]</scope>
    <source>
        <strain evidence="1 2">NCTC13229</strain>
    </source>
</reference>
<gene>
    <name evidence="1" type="ORF">NCTC13229_02962</name>
</gene>
<dbReference type="EMBL" id="UAUI01000011">
    <property type="protein sequence ID" value="SPZ39483.1"/>
    <property type="molecule type" value="Genomic_DNA"/>
</dbReference>
<protein>
    <submittedName>
        <fullName evidence="1">Uncharacterized conserved protein</fullName>
    </submittedName>
</protein>
<evidence type="ECO:0000313" key="2">
    <source>
        <dbReference type="Proteomes" id="UP000251211"/>
    </source>
</evidence>
<dbReference type="Gene3D" id="3.10.129.10">
    <property type="entry name" value="Hotdog Thioesterase"/>
    <property type="match status" value="1"/>
</dbReference>
<evidence type="ECO:0000313" key="1">
    <source>
        <dbReference type="EMBL" id="SPZ39483.1"/>
    </source>
</evidence>
<dbReference type="InterPro" id="IPR029069">
    <property type="entry name" value="HotDog_dom_sf"/>
</dbReference>
<proteinExistence type="predicted"/>
<dbReference type="SUPFAM" id="SSF54637">
    <property type="entry name" value="Thioesterase/thiol ester dehydrase-isomerase"/>
    <property type="match status" value="1"/>
</dbReference>